<dbReference type="PANTHER" id="PTHR23063">
    <property type="entry name" value="PHOSPHOLIPID ACYLTRANSFERASE"/>
    <property type="match status" value="1"/>
</dbReference>
<keyword evidence="8" id="KW-0443">Lipid metabolism</keyword>
<evidence type="ECO:0000259" key="13">
    <source>
        <dbReference type="SMART" id="SM00563"/>
    </source>
</evidence>
<keyword evidence="9" id="KW-0472">Membrane</keyword>
<keyword evidence="7" id="KW-1133">Transmembrane helix</keyword>
<dbReference type="GO" id="GO:0008654">
    <property type="term" value="P:phospholipid biosynthetic process"/>
    <property type="evidence" value="ECO:0007669"/>
    <property type="project" value="UniProtKB-KW"/>
</dbReference>
<dbReference type="AlphaFoldDB" id="A0A386RTJ1"/>
<dbReference type="SMART" id="SM00563">
    <property type="entry name" value="PlsC"/>
    <property type="match status" value="1"/>
</dbReference>
<evidence type="ECO:0000313" key="14">
    <source>
        <dbReference type="EMBL" id="AYE66857.1"/>
    </source>
</evidence>
<dbReference type="GO" id="GO:0008374">
    <property type="term" value="F:O-acyltransferase activity"/>
    <property type="evidence" value="ECO:0007669"/>
    <property type="project" value="InterPro"/>
</dbReference>
<dbReference type="InterPro" id="IPR045252">
    <property type="entry name" value="LPCAT1-like"/>
</dbReference>
<dbReference type="InterPro" id="IPR002123">
    <property type="entry name" value="Plipid/glycerol_acylTrfase"/>
</dbReference>
<evidence type="ECO:0000256" key="10">
    <source>
        <dbReference type="ARBA" id="ARBA00023209"/>
    </source>
</evidence>
<evidence type="ECO:0000256" key="7">
    <source>
        <dbReference type="ARBA" id="ARBA00022989"/>
    </source>
</evidence>
<evidence type="ECO:0000256" key="5">
    <source>
        <dbReference type="ARBA" id="ARBA00022679"/>
    </source>
</evidence>
<feature type="domain" description="Phospholipid/glycerol acyltransferase" evidence="13">
    <location>
        <begin position="117"/>
        <end position="234"/>
    </location>
</feature>
<comment type="subcellular location">
    <subcellularLocation>
        <location evidence="1">Membrane</location>
    </subcellularLocation>
</comment>
<accession>A0A386RTJ1</accession>
<keyword evidence="4" id="KW-0444">Lipid biosynthesis</keyword>
<evidence type="ECO:0000256" key="8">
    <source>
        <dbReference type="ARBA" id="ARBA00023098"/>
    </source>
</evidence>
<evidence type="ECO:0000256" key="9">
    <source>
        <dbReference type="ARBA" id="ARBA00023136"/>
    </source>
</evidence>
<keyword evidence="10" id="KW-0594">Phospholipid biosynthesis</keyword>
<organism evidence="14">
    <name type="scientific">Lobosphaera incisa</name>
    <dbReference type="NCBI Taxonomy" id="312850"/>
    <lineage>
        <taxon>Eukaryota</taxon>
        <taxon>Viridiplantae</taxon>
        <taxon>Chlorophyta</taxon>
        <taxon>core chlorophytes</taxon>
        <taxon>Trebouxiophyceae</taxon>
        <taxon>Trebouxiales</taxon>
        <taxon>Trebouxiaceae</taxon>
        <taxon>Lobosphaera</taxon>
    </lineage>
</organism>
<dbReference type="EMBL" id="MG558460">
    <property type="protein sequence ID" value="AYE66857.1"/>
    <property type="molecule type" value="mRNA"/>
</dbReference>
<dbReference type="CDD" id="cd07991">
    <property type="entry name" value="LPLAT_LPCAT1-like"/>
    <property type="match status" value="1"/>
</dbReference>
<dbReference type="GO" id="GO:0071618">
    <property type="term" value="F:lysophosphatidylethanolamine acyltransferase activity"/>
    <property type="evidence" value="ECO:0007669"/>
    <property type="project" value="TreeGrafter"/>
</dbReference>
<keyword evidence="6" id="KW-0812">Transmembrane</keyword>
<evidence type="ECO:0000256" key="6">
    <source>
        <dbReference type="ARBA" id="ARBA00022692"/>
    </source>
</evidence>
<protein>
    <submittedName>
        <fullName evidence="14">LPEAT</fullName>
        <ecNumber evidence="14">2.3.1.n7</ecNumber>
    </submittedName>
</protein>
<keyword evidence="5 14" id="KW-0808">Transferase</keyword>
<name>A0A386RTJ1_9CHLO</name>
<evidence type="ECO:0000256" key="1">
    <source>
        <dbReference type="ARBA" id="ARBA00004370"/>
    </source>
</evidence>
<evidence type="ECO:0000256" key="11">
    <source>
        <dbReference type="ARBA" id="ARBA00023264"/>
    </source>
</evidence>
<dbReference type="GO" id="GO:0005783">
    <property type="term" value="C:endoplasmic reticulum"/>
    <property type="evidence" value="ECO:0007669"/>
    <property type="project" value="TreeGrafter"/>
</dbReference>
<keyword evidence="12 14" id="KW-0012">Acyltransferase</keyword>
<evidence type="ECO:0000256" key="2">
    <source>
        <dbReference type="ARBA" id="ARBA00005189"/>
    </source>
</evidence>
<evidence type="ECO:0000256" key="3">
    <source>
        <dbReference type="ARBA" id="ARBA00008655"/>
    </source>
</evidence>
<reference evidence="14" key="1">
    <citation type="submission" date="2017-11" db="EMBL/GenBank/DDBJ databases">
        <title>Cloning and characterization of a gene encoding lysophosphatidylethanolamine acyltransferase (LPEAT) in a green microalga, Myrmecia incisa Reisigl.</title>
        <authorList>
            <person name="Zhou Z.-G."/>
            <person name="Bao H."/>
            <person name="Ouyang L.-L."/>
        </authorList>
    </citation>
    <scope>NUCLEOTIDE SEQUENCE</scope>
</reference>
<evidence type="ECO:0000256" key="12">
    <source>
        <dbReference type="ARBA" id="ARBA00023315"/>
    </source>
</evidence>
<sequence>MASVHPVNDTIYDPFRRSDRYGDMGQARQPVMEQLRLLLMACLVLPFRVLGILTCVSTCYLACQLSRVLPAWQQAAFVPWIGKRCARACLWCIGFVSVRWVSCDQDSEQPQPSAVPAGIVSNHMGWSDILVHMSHSFPSFVARASTRDLPMVGLISQNMGCIYVEREHKTATTQGVSTLVKERMLHAGSPEAAGMRPMLLFPEGTTSNGKYLLPFKTGAFLAGRPVQPVVLKYGQGRVSMAWDSIDAKRHIFLALCAPYHTVTVYELPVYVPTAEEQKDPVLYAANVRDYMLRRSGLKPAKAVLQDKRAYHALLQGKTPASVKKSE</sequence>
<comment type="pathway">
    <text evidence="2">Lipid metabolism.</text>
</comment>
<dbReference type="Pfam" id="PF01553">
    <property type="entry name" value="Acyltransferase"/>
    <property type="match status" value="1"/>
</dbReference>
<dbReference type="GO" id="GO:0016020">
    <property type="term" value="C:membrane"/>
    <property type="evidence" value="ECO:0007669"/>
    <property type="project" value="UniProtKB-SubCell"/>
</dbReference>
<dbReference type="EC" id="2.3.1.n7" evidence="14"/>
<dbReference type="PANTHER" id="PTHR23063:SF54">
    <property type="entry name" value="LYSOPHOSPHOLIPID ACYLTRANSFERASE LPEAT1"/>
    <property type="match status" value="1"/>
</dbReference>
<evidence type="ECO:0000256" key="4">
    <source>
        <dbReference type="ARBA" id="ARBA00022516"/>
    </source>
</evidence>
<keyword evidence="11" id="KW-1208">Phospholipid metabolism</keyword>
<dbReference type="SUPFAM" id="SSF69593">
    <property type="entry name" value="Glycerol-3-phosphate (1)-acyltransferase"/>
    <property type="match status" value="1"/>
</dbReference>
<comment type="similarity">
    <text evidence="3">Belongs to the 1-acyl-sn-glycerol-3-phosphate acyltransferase family.</text>
</comment>
<proteinExistence type="evidence at transcript level"/>